<dbReference type="AlphaFoldDB" id="A0A4Q0YQG2"/>
<organism evidence="1 2">
    <name type="scientific">Veronia nyctiphanis</name>
    <dbReference type="NCBI Taxonomy" id="1278244"/>
    <lineage>
        <taxon>Bacteria</taxon>
        <taxon>Pseudomonadati</taxon>
        <taxon>Pseudomonadota</taxon>
        <taxon>Gammaproteobacteria</taxon>
        <taxon>Vibrionales</taxon>
        <taxon>Vibrionaceae</taxon>
        <taxon>Veronia</taxon>
    </lineage>
</organism>
<evidence type="ECO:0000313" key="1">
    <source>
        <dbReference type="EMBL" id="RXJ72274.1"/>
    </source>
</evidence>
<comment type="caution">
    <text evidence="1">The sequence shown here is derived from an EMBL/GenBank/DDBJ whole genome shotgun (WGS) entry which is preliminary data.</text>
</comment>
<dbReference type="Proteomes" id="UP000290287">
    <property type="component" value="Unassembled WGS sequence"/>
</dbReference>
<proteinExistence type="predicted"/>
<dbReference type="EMBL" id="PEIB01000024">
    <property type="protein sequence ID" value="RXJ72274.1"/>
    <property type="molecule type" value="Genomic_DNA"/>
</dbReference>
<protein>
    <submittedName>
        <fullName evidence="1">Uncharacterized protein</fullName>
    </submittedName>
</protein>
<reference evidence="1 2" key="1">
    <citation type="submission" date="2017-10" db="EMBL/GenBank/DDBJ databases">
        <title>Nyctiphanis sp. nov., isolated from the stomach of the euphausiid Nyctiphanes simplex (Hansen, 1911) in the Gulf of California.</title>
        <authorList>
            <person name="Gomez-Gil B."/>
            <person name="Aguilar-Mendez M."/>
            <person name="Lopez-Cortes A."/>
            <person name="Gomez-Gutierrez J."/>
            <person name="Roque A."/>
            <person name="Lang E."/>
            <person name="Gonzalez-Castillo A."/>
        </authorList>
    </citation>
    <scope>NUCLEOTIDE SEQUENCE [LARGE SCALE GENOMIC DNA]</scope>
    <source>
        <strain evidence="1 2">CAIM 600</strain>
    </source>
</reference>
<sequence>MSINHISDINNEMVNAASDGAIRKAAGQFEWSVFWCRPWSRLHTSWFSVLDASFIADSIAEAMHYDEILEVLNIPFAPEPEIINPLTLTLSSLDVEQESRVFSFISAILTDGHVAGDLSDDERVWCYRFSMGLNLHQYGEEHRNTILSILQDDTQHPVGVLAAYTIRSWSKNDSAFWSRYRVRFNKDQVLPEADLLISPAKLNYIIKTALSMTTQSLPIAKQVPEVTEEHLNEINEKQEEELNA</sequence>
<keyword evidence="2" id="KW-1185">Reference proteome</keyword>
<accession>A0A4Q0YQG2</accession>
<dbReference type="OrthoDB" id="7013311at2"/>
<dbReference type="RefSeq" id="WP_129123293.1">
    <property type="nucleotide sequence ID" value="NZ_PEIB01000024.1"/>
</dbReference>
<evidence type="ECO:0000313" key="2">
    <source>
        <dbReference type="Proteomes" id="UP000290287"/>
    </source>
</evidence>
<name>A0A4Q0YQG2_9GAMM</name>
<gene>
    <name evidence="1" type="ORF">CS022_17160</name>
</gene>